<dbReference type="InterPro" id="IPR018289">
    <property type="entry name" value="MULE_transposase_dom"/>
</dbReference>
<evidence type="ECO:0000256" key="1">
    <source>
        <dbReference type="ARBA" id="ARBA00022723"/>
    </source>
</evidence>
<dbReference type="Proteomes" id="UP000289738">
    <property type="component" value="Chromosome B08"/>
</dbReference>
<protein>
    <recommendedName>
        <fullName evidence="5">SWIM-type domain-containing protein</fullName>
    </recommendedName>
</protein>
<gene>
    <name evidence="6" type="ORF">Ahy_B08g092454</name>
</gene>
<dbReference type="PROSITE" id="PS50966">
    <property type="entry name" value="ZF_SWIM"/>
    <property type="match status" value="1"/>
</dbReference>
<feature type="domain" description="SWIM-type" evidence="5">
    <location>
        <begin position="265"/>
        <end position="301"/>
    </location>
</feature>
<evidence type="ECO:0000256" key="2">
    <source>
        <dbReference type="ARBA" id="ARBA00022771"/>
    </source>
</evidence>
<keyword evidence="7" id="KW-1185">Reference proteome</keyword>
<dbReference type="InterPro" id="IPR006564">
    <property type="entry name" value="Znf_PMZ"/>
</dbReference>
<evidence type="ECO:0000259" key="5">
    <source>
        <dbReference type="PROSITE" id="PS50966"/>
    </source>
</evidence>
<dbReference type="InterPro" id="IPR007527">
    <property type="entry name" value="Znf_SWIM"/>
</dbReference>
<dbReference type="STRING" id="3818.A0A444Y3Z3"/>
<proteinExistence type="predicted"/>
<dbReference type="PANTHER" id="PTHR47718:SF13">
    <property type="entry name" value="OS09G0290500 PROTEIN"/>
    <property type="match status" value="1"/>
</dbReference>
<dbReference type="PANTHER" id="PTHR47718">
    <property type="entry name" value="OS01G0519700 PROTEIN"/>
    <property type="match status" value="1"/>
</dbReference>
<dbReference type="EMBL" id="SDMP01000018">
    <property type="protein sequence ID" value="RYQ96623.1"/>
    <property type="molecule type" value="Genomic_DNA"/>
</dbReference>
<dbReference type="GO" id="GO:0008270">
    <property type="term" value="F:zinc ion binding"/>
    <property type="evidence" value="ECO:0007669"/>
    <property type="project" value="UniProtKB-KW"/>
</dbReference>
<organism evidence="6 7">
    <name type="scientific">Arachis hypogaea</name>
    <name type="common">Peanut</name>
    <dbReference type="NCBI Taxonomy" id="3818"/>
    <lineage>
        <taxon>Eukaryota</taxon>
        <taxon>Viridiplantae</taxon>
        <taxon>Streptophyta</taxon>
        <taxon>Embryophyta</taxon>
        <taxon>Tracheophyta</taxon>
        <taxon>Spermatophyta</taxon>
        <taxon>Magnoliopsida</taxon>
        <taxon>eudicotyledons</taxon>
        <taxon>Gunneridae</taxon>
        <taxon>Pentapetalae</taxon>
        <taxon>rosids</taxon>
        <taxon>fabids</taxon>
        <taxon>Fabales</taxon>
        <taxon>Fabaceae</taxon>
        <taxon>Papilionoideae</taxon>
        <taxon>50 kb inversion clade</taxon>
        <taxon>dalbergioids sensu lato</taxon>
        <taxon>Dalbergieae</taxon>
        <taxon>Pterocarpus clade</taxon>
        <taxon>Arachis</taxon>
    </lineage>
</organism>
<sequence>MDCKAKLKIYYDMQQSVWKVRTIVGEHNHELAPAMFTHLLHSHQKMSDDDKAQDLYNYVHGQKLTRICDGDAAATIGYFEGKANADMLTSACYTRTPDNRLGSLFWADGEMMANYQLFGDVLAFDSTYRSNKYRKPLVVFSGSNHHKQTSIFRFALLEDEEVRTYRWVLLNLLDVMGHKKPCVVVTDGDKVMRTTIVDVISTAKHRLCGWHLEKNCVQRVKETEFRKVFKKALYANLEINEFEEDSISTTCVYKFSKMGKPNRTYRVLYDPNEERVECECSMWNSKGISCSHIFCVMKYEGLEKIPSDLILGRWCIDAKDWRSKPPKSTKGHQRRLLRYGALCGAMSVVAKIGSEDANKFVVARDGITCLAEALQ</sequence>
<comment type="caution">
    <text evidence="6">The sequence shown here is derived from an EMBL/GenBank/DDBJ whole genome shotgun (WGS) entry which is preliminary data.</text>
</comment>
<keyword evidence="1" id="KW-0479">Metal-binding</keyword>
<evidence type="ECO:0000313" key="7">
    <source>
        <dbReference type="Proteomes" id="UP000289738"/>
    </source>
</evidence>
<accession>A0A444Y3Z3</accession>
<reference evidence="6 7" key="1">
    <citation type="submission" date="2019-01" db="EMBL/GenBank/DDBJ databases">
        <title>Sequencing of cultivated peanut Arachis hypogaea provides insights into genome evolution and oil improvement.</title>
        <authorList>
            <person name="Chen X."/>
        </authorList>
    </citation>
    <scope>NUCLEOTIDE SEQUENCE [LARGE SCALE GENOMIC DNA]</scope>
    <source>
        <strain evidence="7">cv. Fuhuasheng</strain>
        <tissue evidence="6">Leaves</tissue>
    </source>
</reference>
<keyword evidence="3" id="KW-0862">Zinc</keyword>
<evidence type="ECO:0000256" key="4">
    <source>
        <dbReference type="PROSITE-ProRule" id="PRU00325"/>
    </source>
</evidence>
<evidence type="ECO:0000313" key="6">
    <source>
        <dbReference type="EMBL" id="RYQ96623.1"/>
    </source>
</evidence>
<name>A0A444Y3Z3_ARAHY</name>
<dbReference type="SMART" id="SM00575">
    <property type="entry name" value="ZnF_PMZ"/>
    <property type="match status" value="1"/>
</dbReference>
<evidence type="ECO:0000256" key="3">
    <source>
        <dbReference type="ARBA" id="ARBA00022833"/>
    </source>
</evidence>
<dbReference type="AlphaFoldDB" id="A0A444Y3Z3"/>
<keyword evidence="2 4" id="KW-0863">Zinc-finger</keyword>
<dbReference type="Pfam" id="PF10551">
    <property type="entry name" value="MULE"/>
    <property type="match status" value="1"/>
</dbReference>